<evidence type="ECO:0000313" key="2">
    <source>
        <dbReference type="Ensembl" id="ENSPPAP00000006562.1"/>
    </source>
</evidence>
<accession>A0A2R8ZPX5</accession>
<feature type="region of interest" description="Disordered" evidence="1">
    <location>
        <begin position="156"/>
        <end position="180"/>
    </location>
</feature>
<dbReference type="PANTHER" id="PTHR16471">
    <property type="entry name" value="CMT1A DUPLICATED REGION TRANSCRIPT 15 PROTEIN-LIKE PROTEIN"/>
    <property type="match status" value="1"/>
</dbReference>
<reference evidence="2" key="2">
    <citation type="submission" date="2025-09" db="UniProtKB">
        <authorList>
            <consortium name="Ensembl"/>
        </authorList>
    </citation>
    <scope>IDENTIFICATION</scope>
</reference>
<evidence type="ECO:0000313" key="3">
    <source>
        <dbReference type="Proteomes" id="UP000240080"/>
    </source>
</evidence>
<protein>
    <submittedName>
        <fullName evidence="2">Uncharacterized protein</fullName>
    </submittedName>
</protein>
<organism evidence="2 3">
    <name type="scientific">Pan paniscus</name>
    <name type="common">Pygmy chimpanzee</name>
    <name type="synonym">Bonobo</name>
    <dbReference type="NCBI Taxonomy" id="9597"/>
    <lineage>
        <taxon>Eukaryota</taxon>
        <taxon>Metazoa</taxon>
        <taxon>Chordata</taxon>
        <taxon>Craniata</taxon>
        <taxon>Vertebrata</taxon>
        <taxon>Euteleostomi</taxon>
        <taxon>Mammalia</taxon>
        <taxon>Eutheria</taxon>
        <taxon>Euarchontoglires</taxon>
        <taxon>Primates</taxon>
        <taxon>Haplorrhini</taxon>
        <taxon>Catarrhini</taxon>
        <taxon>Hominidae</taxon>
        <taxon>Pan</taxon>
    </lineage>
</organism>
<dbReference type="AlphaFoldDB" id="A0A2R8ZPX5"/>
<dbReference type="OMA" id="AICLYCA"/>
<reference evidence="2" key="1">
    <citation type="submission" date="2025-08" db="UniProtKB">
        <authorList>
            <consortium name="Ensembl"/>
        </authorList>
    </citation>
    <scope>IDENTIFICATION</scope>
</reference>
<name>A0A2R8ZPX5_PANPA</name>
<dbReference type="GeneTree" id="ENSGT00390000011755"/>
<evidence type="ECO:0000256" key="1">
    <source>
        <dbReference type="SAM" id="MobiDB-lite"/>
    </source>
</evidence>
<feature type="region of interest" description="Disordered" evidence="1">
    <location>
        <begin position="36"/>
        <end position="67"/>
    </location>
</feature>
<keyword evidence="3" id="KW-1185">Reference proteome</keyword>
<sequence length="239" mass="25525">EKVFWKEEAPASGAEIQLFPVPAVEPVAPPGTALELEEAPEPSCRCPGTAQDQPSEELPDFMAPPVEPPASALELKVWLELEVAERGDQHSSSQQLPHCSQSWAQWKLWRQRPGCATWAPLPHWRGTSLIQQSSSPAAEGHAATAAGVVCLPAGGAGEQEKEPVSRGSSRSSCSQRRPPPPGMEVCPQLGIWAICLYCAAQDGLFLTGGGSQGHLQRKLLNSAAAPQNLHACTCPRIYS</sequence>
<proteinExistence type="predicted"/>
<dbReference type="Proteomes" id="UP000240080">
    <property type="component" value="Unplaced"/>
</dbReference>
<dbReference type="PANTHER" id="PTHR16471:SF2">
    <property type="match status" value="1"/>
</dbReference>
<dbReference type="Bgee" id="ENSPPAG00000025311">
    <property type="expression patterns" value="Expressed in testis and 6 other cell types or tissues"/>
</dbReference>
<dbReference type="Ensembl" id="ENSPPAT00000027989.1">
    <property type="protein sequence ID" value="ENSPPAP00000006562.1"/>
    <property type="gene ID" value="ENSPPAG00000025311.1"/>
</dbReference>
<feature type="compositionally biased region" description="Low complexity" evidence="1">
    <location>
        <begin position="165"/>
        <end position="176"/>
    </location>
</feature>